<dbReference type="InterPro" id="IPR017853">
    <property type="entry name" value="GH"/>
</dbReference>
<evidence type="ECO:0000256" key="3">
    <source>
        <dbReference type="ARBA" id="ARBA00012663"/>
    </source>
</evidence>
<feature type="domain" description="Glycoside hydrolase family 3 N-terminal" evidence="7">
    <location>
        <begin position="92"/>
        <end position="402"/>
    </location>
</feature>
<dbReference type="AlphaFoldDB" id="A0A7Z0WNW4"/>
<dbReference type="GO" id="GO:0009254">
    <property type="term" value="P:peptidoglycan turnover"/>
    <property type="evidence" value="ECO:0007669"/>
    <property type="project" value="TreeGrafter"/>
</dbReference>
<comment type="similarity">
    <text evidence="2">Belongs to the glycosyl hydrolase 3 family.</text>
</comment>
<evidence type="ECO:0000313" key="8">
    <source>
        <dbReference type="EMBL" id="OLF10634.1"/>
    </source>
</evidence>
<organism evidence="8 9">
    <name type="scientific">Actinophytocola xinjiangensis</name>
    <dbReference type="NCBI Taxonomy" id="485602"/>
    <lineage>
        <taxon>Bacteria</taxon>
        <taxon>Bacillati</taxon>
        <taxon>Actinomycetota</taxon>
        <taxon>Actinomycetes</taxon>
        <taxon>Pseudonocardiales</taxon>
        <taxon>Pseudonocardiaceae</taxon>
    </lineage>
</organism>
<dbReference type="EMBL" id="MSIF01000006">
    <property type="protein sequence ID" value="OLF10634.1"/>
    <property type="molecule type" value="Genomic_DNA"/>
</dbReference>
<dbReference type="PANTHER" id="PTHR30480:SF13">
    <property type="entry name" value="BETA-HEXOSAMINIDASE"/>
    <property type="match status" value="1"/>
</dbReference>
<dbReference type="Gene3D" id="3.20.20.300">
    <property type="entry name" value="Glycoside hydrolase, family 3, N-terminal domain"/>
    <property type="match status" value="1"/>
</dbReference>
<evidence type="ECO:0000256" key="1">
    <source>
        <dbReference type="ARBA" id="ARBA00001231"/>
    </source>
</evidence>
<name>A0A7Z0WNW4_9PSEU</name>
<keyword evidence="9" id="KW-1185">Reference proteome</keyword>
<dbReference type="SUPFAM" id="SSF51445">
    <property type="entry name" value="(Trans)glycosidases"/>
    <property type="match status" value="1"/>
</dbReference>
<comment type="caution">
    <text evidence="8">The sequence shown here is derived from an EMBL/GenBank/DDBJ whole genome shotgun (WGS) entry which is preliminary data.</text>
</comment>
<dbReference type="InterPro" id="IPR050226">
    <property type="entry name" value="NagZ_Beta-hexosaminidase"/>
</dbReference>
<keyword evidence="5" id="KW-0326">Glycosidase</keyword>
<dbReference type="PANTHER" id="PTHR30480">
    <property type="entry name" value="BETA-HEXOSAMINIDASE-RELATED"/>
    <property type="match status" value="1"/>
</dbReference>
<evidence type="ECO:0000256" key="6">
    <source>
        <dbReference type="SAM" id="MobiDB-lite"/>
    </source>
</evidence>
<dbReference type="Proteomes" id="UP000185696">
    <property type="component" value="Unassembled WGS sequence"/>
</dbReference>
<protein>
    <recommendedName>
        <fullName evidence="3">beta-N-acetylhexosaminidase</fullName>
        <ecNumber evidence="3">3.2.1.52</ecNumber>
    </recommendedName>
</protein>
<dbReference type="InterPro" id="IPR001764">
    <property type="entry name" value="Glyco_hydro_3_N"/>
</dbReference>
<dbReference type="GO" id="GO:0005975">
    <property type="term" value="P:carbohydrate metabolic process"/>
    <property type="evidence" value="ECO:0007669"/>
    <property type="project" value="InterPro"/>
</dbReference>
<dbReference type="EC" id="3.2.1.52" evidence="3"/>
<dbReference type="InterPro" id="IPR036962">
    <property type="entry name" value="Glyco_hydro_3_N_sf"/>
</dbReference>
<dbReference type="Pfam" id="PF00933">
    <property type="entry name" value="Glyco_hydro_3"/>
    <property type="match status" value="1"/>
</dbReference>
<evidence type="ECO:0000313" key="9">
    <source>
        <dbReference type="Proteomes" id="UP000185696"/>
    </source>
</evidence>
<keyword evidence="4" id="KW-0378">Hydrolase</keyword>
<evidence type="ECO:0000256" key="4">
    <source>
        <dbReference type="ARBA" id="ARBA00022801"/>
    </source>
</evidence>
<evidence type="ECO:0000256" key="2">
    <source>
        <dbReference type="ARBA" id="ARBA00005336"/>
    </source>
</evidence>
<proteinExistence type="inferred from homology"/>
<feature type="compositionally biased region" description="Low complexity" evidence="6">
    <location>
        <begin position="49"/>
        <end position="74"/>
    </location>
</feature>
<evidence type="ECO:0000259" key="7">
    <source>
        <dbReference type="Pfam" id="PF00933"/>
    </source>
</evidence>
<reference evidence="8 9" key="1">
    <citation type="submission" date="2016-12" db="EMBL/GenBank/DDBJ databases">
        <title>The draft genome sequence of Actinophytocola xinjiangensis.</title>
        <authorList>
            <person name="Wang W."/>
            <person name="Yuan L."/>
        </authorList>
    </citation>
    <scope>NUCLEOTIDE SEQUENCE [LARGE SCALE GENOMIC DNA]</scope>
    <source>
        <strain evidence="8 9">CGMCC 4.4663</strain>
    </source>
</reference>
<sequence>MLFRRLTVTTGLLIAVALGAVGAMVAVLVLAAAPERTSGTAQPADRRPAPTTTTADAPPTTSLPAATTTTTAPTTTASACAGVIADLPPRRQLAQLLMVGVDPGRVEPAAELVRTVGVGGIFVGGNDTALLSGGGIDRVQAVSAVPLTVAVDEEGGRVQRIDELDGPIPSPRAMARDLTTDQVRDLARERGAALRGRGVTIDFAPVVDVSGQPDDSVIGDRSFGEDPATVTRYAGAFAQGLRDSDVLPVLKHFPGHGRASGDSHESTVVTPPLADLEAVDLVPYRELLGPDRPAAVLVGHVDVPGLTDGQPATLSPATYALLHDEFDFDGVSYTDDLAAMKAVTARYPLPEAVVTALGAGVDVAFWSSPAQINEVLDLLENAVATGRLPRQRVDEALDRVLRAKGLCG</sequence>
<comment type="catalytic activity">
    <reaction evidence="1">
        <text>Hydrolysis of terminal non-reducing N-acetyl-D-hexosamine residues in N-acetyl-beta-D-hexosaminides.</text>
        <dbReference type="EC" id="3.2.1.52"/>
    </reaction>
</comment>
<dbReference type="GO" id="GO:0004563">
    <property type="term" value="F:beta-N-acetylhexosaminidase activity"/>
    <property type="evidence" value="ECO:0007669"/>
    <property type="project" value="UniProtKB-EC"/>
</dbReference>
<feature type="region of interest" description="Disordered" evidence="6">
    <location>
        <begin position="36"/>
        <end position="74"/>
    </location>
</feature>
<evidence type="ECO:0000256" key="5">
    <source>
        <dbReference type="ARBA" id="ARBA00023295"/>
    </source>
</evidence>
<accession>A0A7Z0WNW4</accession>
<gene>
    <name evidence="8" type="ORF">BLA60_15795</name>
</gene>